<evidence type="ECO:0000256" key="6">
    <source>
        <dbReference type="ARBA" id="ARBA00022723"/>
    </source>
</evidence>
<evidence type="ECO:0000256" key="18">
    <source>
        <dbReference type="RuleBase" id="RU000633"/>
    </source>
</evidence>
<feature type="disulfide bond" evidence="17">
    <location>
        <begin position="32"/>
        <end position="64"/>
    </location>
</feature>
<feature type="disulfide bond" evidence="17">
    <location>
        <begin position="636"/>
        <end position="645"/>
    </location>
</feature>
<feature type="signal peptide" evidence="20">
    <location>
        <begin position="1"/>
        <end position="17"/>
    </location>
</feature>
<feature type="disulfide bond" evidence="17">
    <location>
        <begin position="605"/>
        <end position="658"/>
    </location>
</feature>
<feature type="disulfide bond" evidence="17">
    <location>
        <begin position="562"/>
        <end position="597"/>
    </location>
</feature>
<evidence type="ECO:0000256" key="14">
    <source>
        <dbReference type="ARBA" id="ARBA00023136"/>
    </source>
</evidence>
<feature type="disulfide bond" evidence="17">
    <location>
        <begin position="517"/>
        <end position="553"/>
    </location>
</feature>
<evidence type="ECO:0000259" key="21">
    <source>
        <dbReference type="SMART" id="SM00187"/>
    </source>
</evidence>
<feature type="disulfide bond" evidence="17">
    <location>
        <begin position="567"/>
        <end position="576"/>
    </location>
</feature>
<evidence type="ECO:0000256" key="9">
    <source>
        <dbReference type="ARBA" id="ARBA00022837"/>
    </source>
</evidence>
<gene>
    <name evidence="25" type="ORF">LARSCL_LOCUS12880</name>
</gene>
<evidence type="ECO:0000256" key="3">
    <source>
        <dbReference type="ARBA" id="ARBA00022475"/>
    </source>
</evidence>
<evidence type="ECO:0000256" key="20">
    <source>
        <dbReference type="SAM" id="SignalP"/>
    </source>
</evidence>
<dbReference type="Gene3D" id="2.60.40.1510">
    <property type="entry name" value="ntegrin, alpha v. Chain A, domain 3"/>
    <property type="match status" value="1"/>
</dbReference>
<dbReference type="PRINTS" id="PR01186">
    <property type="entry name" value="INTEGRINB"/>
</dbReference>
<feature type="disulfide bond" evidence="17">
    <location>
        <begin position="603"/>
        <end position="608"/>
    </location>
</feature>
<dbReference type="InterPro" id="IPR014836">
    <property type="entry name" value="Integrin_bsu_cyt_dom"/>
</dbReference>
<evidence type="ECO:0000256" key="15">
    <source>
        <dbReference type="ARBA" id="ARBA00023157"/>
    </source>
</evidence>
<dbReference type="InterPro" id="IPR016201">
    <property type="entry name" value="PSI"/>
</dbReference>
<dbReference type="InterPro" id="IPR036349">
    <property type="entry name" value="Integrin_bsu_tail_dom_sf"/>
</dbReference>
<feature type="disulfide bond" evidence="17">
    <location>
        <begin position="522"/>
        <end position="537"/>
    </location>
</feature>
<feature type="domain" description="Integrin beta subunit cytoplasmic" evidence="23">
    <location>
        <begin position="742"/>
        <end position="789"/>
    </location>
</feature>
<evidence type="ECO:0000256" key="13">
    <source>
        <dbReference type="ARBA" id="ARBA00023037"/>
    </source>
</evidence>
<keyword evidence="7 20" id="KW-0732">Signal</keyword>
<keyword evidence="11 18" id="KW-0130">Cell adhesion</keyword>
<dbReference type="EMBL" id="CAXIEN010000173">
    <property type="protein sequence ID" value="CAL1283908.1"/>
    <property type="molecule type" value="Genomic_DNA"/>
</dbReference>
<feature type="disulfide bond" evidence="17">
    <location>
        <begin position="642"/>
        <end position="713"/>
    </location>
</feature>
<evidence type="ECO:0000256" key="12">
    <source>
        <dbReference type="ARBA" id="ARBA00022989"/>
    </source>
</evidence>
<dbReference type="SMART" id="SM00423">
    <property type="entry name" value="PSI"/>
    <property type="match status" value="1"/>
</dbReference>
<dbReference type="InterPro" id="IPR002369">
    <property type="entry name" value="Integrin_bsu_VWA"/>
</dbReference>
<dbReference type="GO" id="GO:0033627">
    <property type="term" value="P:cell adhesion mediated by integrin"/>
    <property type="evidence" value="ECO:0007669"/>
    <property type="project" value="TreeGrafter"/>
</dbReference>
<comment type="subcellular location">
    <subcellularLocation>
        <location evidence="1 18">Cell membrane</location>
        <topology evidence="1 18">Single-pass type I membrane protein</topology>
    </subcellularLocation>
</comment>
<dbReference type="SMART" id="SM00187">
    <property type="entry name" value="INB"/>
    <property type="match status" value="1"/>
</dbReference>
<dbReference type="FunFam" id="3.40.50.410:FF:000002">
    <property type="entry name" value="Integrin beta"/>
    <property type="match status" value="1"/>
</dbReference>
<evidence type="ECO:0000256" key="7">
    <source>
        <dbReference type="ARBA" id="ARBA00022729"/>
    </source>
</evidence>
<feature type="disulfide bond" evidence="17">
    <location>
        <begin position="486"/>
        <end position="500"/>
    </location>
</feature>
<dbReference type="Gene3D" id="3.40.50.410">
    <property type="entry name" value="von Willebrand factor, type A domain"/>
    <property type="match status" value="1"/>
</dbReference>
<keyword evidence="12 19" id="KW-1133">Transmembrane helix</keyword>
<feature type="domain" description="Integrin beta subunit VWA" evidence="21">
    <location>
        <begin position="28"/>
        <end position="449"/>
    </location>
</feature>
<comment type="similarity">
    <text evidence="2 18">Belongs to the integrin beta chain family.</text>
</comment>
<dbReference type="Pfam" id="PF08725">
    <property type="entry name" value="Integrin_b_cyt"/>
    <property type="match status" value="1"/>
</dbReference>
<feature type="domain" description="PSI" evidence="22">
    <location>
        <begin position="22"/>
        <end position="65"/>
    </location>
</feature>
<dbReference type="PANTHER" id="PTHR10082:SF60">
    <property type="entry name" value="INTEGRIN BETA-PS"/>
    <property type="match status" value="1"/>
</dbReference>
<feature type="chain" id="PRO_5043393538" description="Integrin beta" evidence="20">
    <location>
        <begin position="18"/>
        <end position="790"/>
    </location>
</feature>
<dbReference type="PANTHER" id="PTHR10082">
    <property type="entry name" value="INTEGRIN BETA SUBUNIT"/>
    <property type="match status" value="1"/>
</dbReference>
<dbReference type="InterPro" id="IPR015812">
    <property type="entry name" value="Integrin_bsu"/>
</dbReference>
<feature type="domain" description="Integrin beta subunit tail" evidence="24">
    <location>
        <begin position="636"/>
        <end position="718"/>
    </location>
</feature>
<dbReference type="PROSITE" id="PS00243">
    <property type="entry name" value="I_EGF_1"/>
    <property type="match status" value="2"/>
</dbReference>
<dbReference type="SMART" id="SM01241">
    <property type="entry name" value="Integrin_b_cyt"/>
    <property type="match status" value="1"/>
</dbReference>
<feature type="disulfide bond" evidence="17">
    <location>
        <begin position="610"/>
        <end position="624"/>
    </location>
</feature>
<dbReference type="GO" id="GO:0007229">
    <property type="term" value="P:integrin-mediated signaling pathway"/>
    <property type="evidence" value="ECO:0007669"/>
    <property type="project" value="UniProtKB-KW"/>
</dbReference>
<dbReference type="Pfam" id="PF17205">
    <property type="entry name" value="PSI_integrin"/>
    <property type="match status" value="1"/>
</dbReference>
<feature type="disulfide bond" evidence="17">
    <location>
        <begin position="515"/>
        <end position="520"/>
    </location>
</feature>
<keyword evidence="4" id="KW-0245">EGF-like domain</keyword>
<dbReference type="Proteomes" id="UP001497382">
    <property type="component" value="Unassembled WGS sequence"/>
</dbReference>
<feature type="disulfide bond" evidence="17">
    <location>
        <begin position="578"/>
        <end position="585"/>
    </location>
</feature>
<dbReference type="FunFam" id="2.10.25.10:FF:000036">
    <property type="entry name" value="Integrin beta"/>
    <property type="match status" value="1"/>
</dbReference>
<evidence type="ECO:0000256" key="2">
    <source>
        <dbReference type="ARBA" id="ARBA00007449"/>
    </source>
</evidence>
<comment type="caution">
    <text evidence="25">The sequence shown here is derived from an EMBL/GenBank/DDBJ whole genome shotgun (WGS) entry which is preliminary data.</text>
</comment>
<dbReference type="Gene3D" id="1.20.5.100">
    <property type="entry name" value="Cytochrome c1, transmembrane anchor, C-terminal"/>
    <property type="match status" value="1"/>
</dbReference>
<dbReference type="InterPro" id="IPR012896">
    <property type="entry name" value="Integrin_bsu_tail"/>
</dbReference>
<keyword evidence="10" id="KW-0460">Magnesium</keyword>
<dbReference type="Pfam" id="PF07965">
    <property type="entry name" value="Integrin_B_tail"/>
    <property type="match status" value="1"/>
</dbReference>
<organism evidence="25 26">
    <name type="scientific">Larinioides sclopetarius</name>
    <dbReference type="NCBI Taxonomy" id="280406"/>
    <lineage>
        <taxon>Eukaryota</taxon>
        <taxon>Metazoa</taxon>
        <taxon>Ecdysozoa</taxon>
        <taxon>Arthropoda</taxon>
        <taxon>Chelicerata</taxon>
        <taxon>Arachnida</taxon>
        <taxon>Araneae</taxon>
        <taxon>Araneomorphae</taxon>
        <taxon>Entelegynae</taxon>
        <taxon>Araneoidea</taxon>
        <taxon>Araneidae</taxon>
        <taxon>Larinioides</taxon>
    </lineage>
</organism>
<dbReference type="GO" id="GO:0008305">
    <property type="term" value="C:integrin complex"/>
    <property type="evidence" value="ECO:0007669"/>
    <property type="project" value="TreeGrafter"/>
</dbReference>
<dbReference type="SUPFAM" id="SSF53300">
    <property type="entry name" value="vWA-like"/>
    <property type="match status" value="1"/>
</dbReference>
<dbReference type="GO" id="GO:0016477">
    <property type="term" value="P:cell migration"/>
    <property type="evidence" value="ECO:0007669"/>
    <property type="project" value="TreeGrafter"/>
</dbReference>
<dbReference type="InterPro" id="IPR036465">
    <property type="entry name" value="vWFA_dom_sf"/>
</dbReference>
<dbReference type="InterPro" id="IPR057243">
    <property type="entry name" value="Integrin_I-EGF_CS"/>
</dbReference>
<accession>A0AAV2AMH2</accession>
<dbReference type="Pfam" id="PF00362">
    <property type="entry name" value="Integrin_beta"/>
    <property type="match status" value="1"/>
</dbReference>
<feature type="disulfide bond" evidence="17">
    <location>
        <begin position="384"/>
        <end position="395"/>
    </location>
</feature>
<dbReference type="GO" id="GO:0046872">
    <property type="term" value="F:metal ion binding"/>
    <property type="evidence" value="ECO:0007669"/>
    <property type="project" value="UniProtKB-KW"/>
</dbReference>
<evidence type="ECO:0000313" key="25">
    <source>
        <dbReference type="EMBL" id="CAL1283908.1"/>
    </source>
</evidence>
<name>A0AAV2AMH2_9ARAC</name>
<keyword evidence="13 18" id="KW-0401">Integrin</keyword>
<dbReference type="InterPro" id="IPR057073">
    <property type="entry name" value="EGF_integrin_2"/>
</dbReference>
<evidence type="ECO:0000256" key="10">
    <source>
        <dbReference type="ARBA" id="ARBA00022842"/>
    </source>
</evidence>
<evidence type="ECO:0000259" key="22">
    <source>
        <dbReference type="SMART" id="SM00423"/>
    </source>
</evidence>
<feature type="disulfide bond" evidence="17">
    <location>
        <begin position="539"/>
        <end position="544"/>
    </location>
</feature>
<feature type="disulfide bond" evidence="17">
    <location>
        <begin position="41"/>
        <end position="53"/>
    </location>
</feature>
<evidence type="ECO:0000313" key="26">
    <source>
        <dbReference type="Proteomes" id="UP001497382"/>
    </source>
</evidence>
<dbReference type="GO" id="GO:0007157">
    <property type="term" value="P:heterophilic cell-cell adhesion via plasma membrane cell adhesion molecules"/>
    <property type="evidence" value="ECO:0007669"/>
    <property type="project" value="UniProtKB-ARBA"/>
</dbReference>
<dbReference type="InterPro" id="IPR032695">
    <property type="entry name" value="Integrin_dom_sf"/>
</dbReference>
<dbReference type="Pfam" id="PF23105">
    <property type="entry name" value="EGF_integrin"/>
    <property type="match status" value="1"/>
</dbReference>
<feature type="disulfide bond" evidence="17">
    <location>
        <begin position="243"/>
        <end position="284"/>
    </location>
</feature>
<feature type="transmembrane region" description="Helical" evidence="19">
    <location>
        <begin position="719"/>
        <end position="745"/>
    </location>
</feature>
<evidence type="ECO:0000256" key="19">
    <source>
        <dbReference type="SAM" id="Phobius"/>
    </source>
</evidence>
<dbReference type="PIRSF" id="PIRSF002512">
    <property type="entry name" value="Integrin_B"/>
    <property type="match status" value="1"/>
</dbReference>
<dbReference type="GO" id="GO:0009986">
    <property type="term" value="C:cell surface"/>
    <property type="evidence" value="ECO:0007669"/>
    <property type="project" value="TreeGrafter"/>
</dbReference>
<dbReference type="SUPFAM" id="SSF69687">
    <property type="entry name" value="Integrin beta tail domain"/>
    <property type="match status" value="1"/>
</dbReference>
<evidence type="ECO:0000256" key="5">
    <source>
        <dbReference type="ARBA" id="ARBA00022692"/>
    </source>
</evidence>
<dbReference type="PROSITE" id="PS52047">
    <property type="entry name" value="I_EGF_2"/>
    <property type="match status" value="1"/>
</dbReference>
<dbReference type="InterPro" id="IPR033760">
    <property type="entry name" value="Integrin_beta_N"/>
</dbReference>
<proteinExistence type="inferred from homology"/>
<keyword evidence="15 17" id="KW-1015">Disulfide bond</keyword>
<evidence type="ECO:0000256" key="8">
    <source>
        <dbReference type="ARBA" id="ARBA00022737"/>
    </source>
</evidence>
<keyword evidence="5 18" id="KW-0812">Transmembrane</keyword>
<feature type="disulfide bond" evidence="17">
    <location>
        <begin position="190"/>
        <end position="195"/>
    </location>
</feature>
<feature type="disulfide bond" evidence="17">
    <location>
        <begin position="445"/>
        <end position="449"/>
    </location>
</feature>
<dbReference type="SUPFAM" id="SSF103575">
    <property type="entry name" value="Plexin repeat"/>
    <property type="match status" value="1"/>
</dbReference>
<protein>
    <recommendedName>
        <fullName evidence="18">Integrin beta</fullName>
    </recommendedName>
</protein>
<feature type="disulfide bond" evidence="17">
    <location>
        <begin position="475"/>
        <end position="484"/>
    </location>
</feature>
<feature type="disulfide bond" evidence="17">
    <location>
        <begin position="561"/>
        <end position="565"/>
    </location>
</feature>
<evidence type="ECO:0000256" key="16">
    <source>
        <dbReference type="ARBA" id="ARBA00023180"/>
    </source>
</evidence>
<feature type="disulfide bond" evidence="17">
    <location>
        <begin position="29"/>
        <end position="38"/>
    </location>
</feature>
<keyword evidence="16" id="KW-0325">Glycoprotein</keyword>
<dbReference type="AlphaFoldDB" id="A0AAV2AMH2"/>
<sequence length="790" mass="88065">MLYYWLIFAGLISVAVCEDITPCSSRATCGACLASHNCAWCSAKVYKKSAPRCDKIDNLQERGCPNENIITPATASEILENEPLSDAGAVTGSAIQLKPQKLKLSLRAGDPAKFKVTFRQAEDYPVDLYYLMDLTFTMKKHKETLAELADTIAESMNNVTKNFRLGFGSFIDKVVMPYVDMVPDRLRNPCRDVYCNSPYGFRNHLSLNDDVTLFTKEVSRANLSGNLDNAEGGFDAIMQVIVCKEKIRWNDRSRKIILFATDGIFHYAGDGKLGGIVKPNDGSCHLDDDGYYTESIYQDYPSLSQINNKIIENKILIIFAVPDSELSLYQQLTTHVEGTYAERLESDASNIVDLIQQQYNKIQSKVELKDTAPDFLKISYSSSCLGEDVKDVNFCEGLKVGTTVDFDVKVELLECPKNMSLWSHKLQISPVGINEDISLEVDLLCECDCEKPEFEELLSPDCSNAGTYACGICNCETNFFGRKCECQGDDVVKEDQLSLCKKDENSTLCSGRGDCVCGVCDCYAGPSNELKIYGEYCECDTFSCERDSNGLVCGGEERGRCCGECICNPGWTGSACECKASNDTCIAPADIETGRFCSGRGECICGECQCYRDDDRGYFGGPFCGDCSFQTCEGRCTEFRDCVQCKAFDVSPLSEEECNDCTIVPELVDNVDDISQNERKCIFKDEEDCSFTFVYGYDDNNKPVIRVLQTRECPSKEPVLWIALGVTAGVFLIGLIALLIGRFVIYLKDKRDCERFLEEVNKNTQWGNETNPIYKEAISEYPNPIYGQTH</sequence>
<reference evidence="25 26" key="1">
    <citation type="submission" date="2024-04" db="EMBL/GenBank/DDBJ databases">
        <authorList>
            <person name="Rising A."/>
            <person name="Reimegard J."/>
            <person name="Sonavane S."/>
            <person name="Akerstrom W."/>
            <person name="Nylinder S."/>
            <person name="Hedman E."/>
            <person name="Kallberg Y."/>
        </authorList>
    </citation>
    <scope>NUCLEOTIDE SEQUENCE [LARGE SCALE GENOMIC DNA]</scope>
</reference>
<keyword evidence="6" id="KW-0479">Metal-binding</keyword>
<evidence type="ECO:0000256" key="4">
    <source>
        <dbReference type="ARBA" id="ARBA00022536"/>
    </source>
</evidence>
<evidence type="ECO:0000256" key="1">
    <source>
        <dbReference type="ARBA" id="ARBA00004251"/>
    </source>
</evidence>
<dbReference type="Gene3D" id="4.10.1240.30">
    <property type="match status" value="1"/>
</dbReference>
<dbReference type="Gene3D" id="2.10.25.10">
    <property type="entry name" value="Laminin"/>
    <property type="match status" value="3"/>
</dbReference>
<dbReference type="GO" id="GO:0005178">
    <property type="term" value="F:integrin binding"/>
    <property type="evidence" value="ECO:0007669"/>
    <property type="project" value="TreeGrafter"/>
</dbReference>
<feature type="disulfide bond" evidence="17">
    <location>
        <begin position="470"/>
        <end position="509"/>
    </location>
</feature>
<keyword evidence="26" id="KW-1185">Reference proteome</keyword>
<dbReference type="GO" id="GO:0005925">
    <property type="term" value="C:focal adhesion"/>
    <property type="evidence" value="ECO:0007669"/>
    <property type="project" value="TreeGrafter"/>
</dbReference>
<keyword evidence="14 19" id="KW-0472">Membrane</keyword>
<evidence type="ECO:0000259" key="23">
    <source>
        <dbReference type="SMART" id="SM01241"/>
    </source>
</evidence>
<keyword evidence="9" id="KW-0106">Calcium</keyword>
<dbReference type="GO" id="GO:0007160">
    <property type="term" value="P:cell-matrix adhesion"/>
    <property type="evidence" value="ECO:0007669"/>
    <property type="project" value="TreeGrafter"/>
</dbReference>
<dbReference type="SMART" id="SM01242">
    <property type="entry name" value="Integrin_B_tail"/>
    <property type="match status" value="1"/>
</dbReference>
<evidence type="ECO:0000259" key="24">
    <source>
        <dbReference type="SMART" id="SM01242"/>
    </source>
</evidence>
<evidence type="ECO:0000256" key="17">
    <source>
        <dbReference type="PIRSR" id="PIRSR002512-1"/>
    </source>
</evidence>
<feature type="disulfide bond" evidence="17">
    <location>
        <begin position="627"/>
        <end position="632"/>
    </location>
</feature>
<evidence type="ECO:0000256" key="11">
    <source>
        <dbReference type="ARBA" id="ARBA00022889"/>
    </source>
</evidence>
<keyword evidence="8" id="KW-0677">Repeat</keyword>
<dbReference type="SUPFAM" id="SSF69179">
    <property type="entry name" value="Integrin domains"/>
    <property type="match status" value="1"/>
</dbReference>
<keyword evidence="3" id="KW-1003">Cell membrane</keyword>
<dbReference type="Gene3D" id="3.30.1680.10">
    <property type="entry name" value="ligand-binding face of the semaphorins, domain 2"/>
    <property type="match status" value="1"/>
</dbReference>